<feature type="binding site" evidence="5">
    <location>
        <begin position="108"/>
        <end position="109"/>
    </location>
    <ligand>
        <name>pyridoxal 5'-phosphate</name>
        <dbReference type="ChEBI" id="CHEBI:597326"/>
    </ligand>
</feature>
<dbReference type="CDD" id="cd00610">
    <property type="entry name" value="OAT_like"/>
    <property type="match status" value="1"/>
</dbReference>
<keyword evidence="3 5" id="KW-0808">Transferase</keyword>
<dbReference type="Pfam" id="PF00202">
    <property type="entry name" value="Aminotran_3"/>
    <property type="match status" value="1"/>
</dbReference>
<evidence type="ECO:0000256" key="5">
    <source>
        <dbReference type="HAMAP-Rule" id="MF_01107"/>
    </source>
</evidence>
<dbReference type="GO" id="GO:0005737">
    <property type="term" value="C:cytoplasm"/>
    <property type="evidence" value="ECO:0007669"/>
    <property type="project" value="UniProtKB-SubCell"/>
</dbReference>
<evidence type="ECO:0000256" key="4">
    <source>
        <dbReference type="ARBA" id="ARBA00022898"/>
    </source>
</evidence>
<dbReference type="InterPro" id="IPR004636">
    <property type="entry name" value="AcOrn/SuccOrn_fam"/>
</dbReference>
<evidence type="ECO:0000256" key="2">
    <source>
        <dbReference type="ARBA" id="ARBA00022605"/>
    </source>
</evidence>
<dbReference type="PANTHER" id="PTHR11986">
    <property type="entry name" value="AMINOTRANSFERASE CLASS III"/>
    <property type="match status" value="1"/>
</dbReference>
<dbReference type="InterPro" id="IPR015421">
    <property type="entry name" value="PyrdxlP-dep_Trfase_major"/>
</dbReference>
<comment type="similarity">
    <text evidence="5">Belongs to the class-III pyridoxal-phosphate-dependent aminotransferase family. ArgD subfamily.</text>
</comment>
<gene>
    <name evidence="5" type="primary">argD</name>
    <name evidence="6" type="ORF">H5P28_19405</name>
</gene>
<feature type="binding site" evidence="5">
    <location>
        <position position="146"/>
    </location>
    <ligand>
        <name>N(2)-acetyl-L-ornithine</name>
        <dbReference type="ChEBI" id="CHEBI:57805"/>
    </ligand>
</feature>
<dbReference type="PROSITE" id="PS00600">
    <property type="entry name" value="AA_TRANSFER_CLASS_3"/>
    <property type="match status" value="1"/>
</dbReference>
<comment type="caution">
    <text evidence="6">The sequence shown here is derived from an EMBL/GenBank/DDBJ whole genome shotgun (WGS) entry which is preliminary data.</text>
</comment>
<keyword evidence="5" id="KW-0055">Arginine biosynthesis</keyword>
<dbReference type="GO" id="GO:0030170">
    <property type="term" value="F:pyridoxal phosphate binding"/>
    <property type="evidence" value="ECO:0007669"/>
    <property type="project" value="InterPro"/>
</dbReference>
<comment type="catalytic activity">
    <reaction evidence="5">
        <text>N(2)-acetyl-L-ornithine + 2-oxoglutarate = N-acetyl-L-glutamate 5-semialdehyde + L-glutamate</text>
        <dbReference type="Rhea" id="RHEA:18049"/>
        <dbReference type="ChEBI" id="CHEBI:16810"/>
        <dbReference type="ChEBI" id="CHEBI:29123"/>
        <dbReference type="ChEBI" id="CHEBI:29985"/>
        <dbReference type="ChEBI" id="CHEBI:57805"/>
        <dbReference type="EC" id="2.6.1.11"/>
    </reaction>
</comment>
<sequence>MNVTTPDSTSDLYASFVLGNYGTPACTLTRGEGVYVWDSEGRRLLDFGAGIAVTSIGHCHPHWVKAVQEQAATLVHCSNLYRHPGQGRLAQRLCGYAGPGKVLLCNSGAEANEAMLKLARLHGRAKTGEEGKCFKVLTAEKAFHGRTFGAMAATPQEKIQGGFRPMLDGFAHGVFNDLASFEALVDDSVAAILVEAIQGESGVNPATVEFLQGLRALCDKHGLLLMMDEVQCGIGRTGRFFGFEEAGIVPDAFSMAKGLGGGIPIGAVWMRDAHAPLFKPGSHGTTYGGNPLVCAAANAVLDVIESEDLLAQVTAQSKGWIKRLQELERKFPALVEEVRGRGYMVGVALKVDPMPVIQTLREKGMLAIPTGGQVIRLLPPLTATVEDLDRSVELLADALSNHLQA</sequence>
<dbReference type="RefSeq" id="WP_185677346.1">
    <property type="nucleotide sequence ID" value="NZ_JACHVB010000064.1"/>
</dbReference>
<dbReference type="GO" id="GO:0006526">
    <property type="term" value="P:L-arginine biosynthetic process"/>
    <property type="evidence" value="ECO:0007669"/>
    <property type="project" value="UniProtKB-UniRule"/>
</dbReference>
<dbReference type="PANTHER" id="PTHR11986:SF79">
    <property type="entry name" value="ACETYLORNITHINE AMINOTRANSFERASE, MITOCHONDRIAL"/>
    <property type="match status" value="1"/>
</dbReference>
<keyword evidence="7" id="KW-1185">Reference proteome</keyword>
<dbReference type="GO" id="GO:0003992">
    <property type="term" value="F:N2-acetyl-L-ornithine:2-oxoglutarate 5-aminotransferase activity"/>
    <property type="evidence" value="ECO:0007669"/>
    <property type="project" value="UniProtKB-UniRule"/>
</dbReference>
<dbReference type="UniPathway" id="UPA00068">
    <property type="reaction ID" value="UER00109"/>
</dbReference>
<dbReference type="AlphaFoldDB" id="A0A842HJ40"/>
<dbReference type="Proteomes" id="UP000546464">
    <property type="component" value="Unassembled WGS sequence"/>
</dbReference>
<dbReference type="SUPFAM" id="SSF53383">
    <property type="entry name" value="PLP-dependent transferases"/>
    <property type="match status" value="1"/>
</dbReference>
<keyword evidence="2 5" id="KW-0028">Amino-acid biosynthesis</keyword>
<feature type="binding site" evidence="5">
    <location>
        <position position="286"/>
    </location>
    <ligand>
        <name>pyridoxal 5'-phosphate</name>
        <dbReference type="ChEBI" id="CHEBI:597326"/>
    </ligand>
</feature>
<feature type="binding site" evidence="5">
    <location>
        <position position="143"/>
    </location>
    <ligand>
        <name>pyridoxal 5'-phosphate</name>
        <dbReference type="ChEBI" id="CHEBI:597326"/>
    </ligand>
</feature>
<dbReference type="InterPro" id="IPR049704">
    <property type="entry name" value="Aminotrans_3_PPA_site"/>
</dbReference>
<dbReference type="NCBIfam" id="TIGR00707">
    <property type="entry name" value="argD"/>
    <property type="match status" value="1"/>
</dbReference>
<dbReference type="PIRSF" id="PIRSF000521">
    <property type="entry name" value="Transaminase_4ab_Lys_Orn"/>
    <property type="match status" value="1"/>
</dbReference>
<dbReference type="HAMAP" id="MF_01107">
    <property type="entry name" value="ArgD_aminotrans_3"/>
    <property type="match status" value="1"/>
</dbReference>
<feature type="binding site" evidence="5">
    <location>
        <begin position="228"/>
        <end position="231"/>
    </location>
    <ligand>
        <name>pyridoxal 5'-phosphate</name>
        <dbReference type="ChEBI" id="CHEBI:597326"/>
    </ligand>
</feature>
<reference evidence="6 7" key="1">
    <citation type="submission" date="2020-07" db="EMBL/GenBank/DDBJ databases">
        <authorList>
            <person name="Feng X."/>
        </authorList>
    </citation>
    <scope>NUCLEOTIDE SEQUENCE [LARGE SCALE GENOMIC DNA]</scope>
    <source>
        <strain evidence="6 7">JCM31066</strain>
    </source>
</reference>
<dbReference type="InterPro" id="IPR015422">
    <property type="entry name" value="PyrdxlP-dep_Trfase_small"/>
</dbReference>
<dbReference type="EC" id="2.6.1.11" evidence="5"/>
<evidence type="ECO:0000313" key="6">
    <source>
        <dbReference type="EMBL" id="MBC2596442.1"/>
    </source>
</evidence>
<protein>
    <recommendedName>
        <fullName evidence="5">Acetylornithine aminotransferase</fullName>
        <shortName evidence="5">ACOAT</shortName>
        <ecNumber evidence="5">2.6.1.11</ecNumber>
    </recommendedName>
</protein>
<keyword evidence="1 5" id="KW-0032">Aminotransferase</keyword>
<dbReference type="Gene3D" id="3.90.1150.10">
    <property type="entry name" value="Aspartate Aminotransferase, domain 1"/>
    <property type="match status" value="1"/>
</dbReference>
<evidence type="ECO:0000313" key="7">
    <source>
        <dbReference type="Proteomes" id="UP000546464"/>
    </source>
</evidence>
<dbReference type="GO" id="GO:0042802">
    <property type="term" value="F:identical protein binding"/>
    <property type="evidence" value="ECO:0007669"/>
    <property type="project" value="TreeGrafter"/>
</dbReference>
<feature type="binding site" evidence="5">
    <location>
        <position position="285"/>
    </location>
    <ligand>
        <name>N(2)-acetyl-L-ornithine</name>
        <dbReference type="ChEBI" id="CHEBI:57805"/>
    </ligand>
</feature>
<evidence type="ECO:0000256" key="3">
    <source>
        <dbReference type="ARBA" id="ARBA00022679"/>
    </source>
</evidence>
<dbReference type="Gene3D" id="3.40.640.10">
    <property type="entry name" value="Type I PLP-dependent aspartate aminotransferase-like (Major domain)"/>
    <property type="match status" value="1"/>
</dbReference>
<comment type="subunit">
    <text evidence="5">Homodimer.</text>
</comment>
<proteinExistence type="inferred from homology"/>
<organism evidence="6 7">
    <name type="scientific">Ruficoccus amylovorans</name>
    <dbReference type="NCBI Taxonomy" id="1804625"/>
    <lineage>
        <taxon>Bacteria</taxon>
        <taxon>Pseudomonadati</taxon>
        <taxon>Verrucomicrobiota</taxon>
        <taxon>Opitutia</taxon>
        <taxon>Puniceicoccales</taxon>
        <taxon>Cerasicoccaceae</taxon>
        <taxon>Ruficoccus</taxon>
    </lineage>
</organism>
<keyword evidence="4 5" id="KW-0663">Pyridoxal phosphate</keyword>
<comment type="pathway">
    <text evidence="5">Amino-acid biosynthesis; L-arginine biosynthesis; N(2)-acetyl-L-ornithine from L-glutamate: step 4/4.</text>
</comment>
<dbReference type="EMBL" id="JACHVB010000064">
    <property type="protein sequence ID" value="MBC2596442.1"/>
    <property type="molecule type" value="Genomic_DNA"/>
</dbReference>
<evidence type="ECO:0000256" key="1">
    <source>
        <dbReference type="ARBA" id="ARBA00022576"/>
    </source>
</evidence>
<feature type="modified residue" description="N6-(pyridoxal phosphate)lysine" evidence="5">
    <location>
        <position position="257"/>
    </location>
</feature>
<dbReference type="NCBIfam" id="NF002325">
    <property type="entry name" value="PRK01278.1"/>
    <property type="match status" value="1"/>
</dbReference>
<keyword evidence="5" id="KW-0963">Cytoplasm</keyword>
<comment type="cofactor">
    <cofactor evidence="5">
        <name>pyridoxal 5'-phosphate</name>
        <dbReference type="ChEBI" id="CHEBI:597326"/>
    </cofactor>
    <text evidence="5">Binds 1 pyridoxal phosphate per subunit.</text>
</comment>
<dbReference type="FunFam" id="3.40.640.10:FF:000004">
    <property type="entry name" value="Acetylornithine aminotransferase"/>
    <property type="match status" value="1"/>
</dbReference>
<comment type="miscellaneous">
    <text evidence="5">May also have succinyldiaminopimelate aminotransferase activity, thus carrying out the corresponding step in lysine biosynthesis.</text>
</comment>
<accession>A0A842HJ40</accession>
<dbReference type="InterPro" id="IPR050103">
    <property type="entry name" value="Class-III_PLP-dep_AT"/>
</dbReference>
<name>A0A842HJ40_9BACT</name>
<comment type="subcellular location">
    <subcellularLocation>
        <location evidence="5">Cytoplasm</location>
    </subcellularLocation>
</comment>
<dbReference type="InterPro" id="IPR015424">
    <property type="entry name" value="PyrdxlP-dep_Trfase"/>
</dbReference>
<dbReference type="InterPro" id="IPR005814">
    <property type="entry name" value="Aminotrans_3"/>
</dbReference>